<feature type="coiled-coil region" evidence="2">
    <location>
        <begin position="317"/>
        <end position="796"/>
    </location>
</feature>
<comment type="caution">
    <text evidence="5">The sequence shown here is derived from an EMBL/GenBank/DDBJ whole genome shotgun (WGS) entry which is preliminary data.</text>
</comment>
<dbReference type="Proteomes" id="UP001195483">
    <property type="component" value="Unassembled WGS sequence"/>
</dbReference>
<gene>
    <name evidence="5" type="ORF">CHS0354_027324</name>
</gene>
<keyword evidence="6" id="KW-1185">Reference proteome</keyword>
<feature type="domain" description="Golgin subfamily A conserved" evidence="4">
    <location>
        <begin position="448"/>
        <end position="679"/>
    </location>
</feature>
<dbReference type="GO" id="GO:0000137">
    <property type="term" value="C:Golgi cis cisterna"/>
    <property type="evidence" value="ECO:0007669"/>
    <property type="project" value="TreeGrafter"/>
</dbReference>
<reference evidence="5" key="2">
    <citation type="journal article" date="2021" name="Genome Biol. Evol.">
        <title>Developing a high-quality reference genome for a parasitic bivalve with doubly uniparental inheritance (Bivalvia: Unionida).</title>
        <authorList>
            <person name="Smith C.H."/>
        </authorList>
    </citation>
    <scope>NUCLEOTIDE SEQUENCE</scope>
    <source>
        <strain evidence="5">CHS0354</strain>
        <tissue evidence="5">Mantle</tissue>
    </source>
</reference>
<dbReference type="EMBL" id="JAEAOA010001648">
    <property type="protein sequence ID" value="KAK3601989.1"/>
    <property type="molecule type" value="Genomic_DNA"/>
</dbReference>
<dbReference type="Pfam" id="PF15070">
    <property type="entry name" value="GOLGA2L5"/>
    <property type="match status" value="2"/>
</dbReference>
<reference evidence="5" key="1">
    <citation type="journal article" date="2021" name="Genome Biol. Evol.">
        <title>A High-Quality Reference Genome for a Parasitic Bivalve with Doubly Uniparental Inheritance (Bivalvia: Unionida).</title>
        <authorList>
            <person name="Smith C.H."/>
        </authorList>
    </citation>
    <scope>NUCLEOTIDE SEQUENCE</scope>
    <source>
        <strain evidence="5">CHS0354</strain>
    </source>
</reference>
<name>A0AAE0T1H6_9BIVA</name>
<dbReference type="AlphaFoldDB" id="A0AAE0T1H6"/>
<proteinExistence type="predicted"/>
<sequence>MEKKYRGPYGKRNLEEEDTILLLWESNEEVIDNNWSLSNVDNDNEEVGHWAPEQFDNHDANKNYHYFRRRVIAAHAWGNKMADSAKREKIAAARKKLKKFQKAGGRSASKSRESTSSPKPKASKTSSNNSDYSDEKNTLIPVSSQDYSDTEEQAVQLHSESQVQAHISTPDRNIVDGIPQEAIRTTASTESLQQLSRQINGLLAESDAAIDNQENSSVAELERRNRELAALLERHSQANEQLNIQVQQLREHTQAVHQQLEKEREVFSERLKKEVGPLKEQLQVHIQTIGILVAEKTELQSHLSQSQKIADERFNEIEELSGRLKASRQRLGELERSLSTSVNSGQQFEKSSKDSAKEVDRLKLELYKSNKSLEELRQQTSELQEKLHSKSTECANLQQTASDLKGRLELAEVYAQQLSNQNEHSQESLQIVEKLQRERDQLSSQTHQLSEILQQVTAERDQLSSQYKDYMEQLQYQNSQLSQQISALTEEREQLINRQHALESSVQKLQQQIEESNSQKTEFEESVKTSTLQEAQRLQAEYDELHQRHEAQIRDNTQLSRLLEEKEERISDLESRIEQMGEEAGDKTQLLESIQSDKTALSRALTQNRELKVQLAELQNGFVKLSNDNMELLTKLQTEEHSSKELMANLARQEDEIKKDREALALKELEINKLQQTTHEAMKEKIQREQIQDRLRHFEAQAQLVDTLQKELQSAQDMVDALTTQNSELRTMLIKATEPKKSDQQEEYSHREDVIDSLQATITQLESERNQMFQNLKEQRNLSDQLGIKIADLEEELVQASTPSGSDRISRRDYEQVKQAMEMIQDKYTRVMRDKAELSDKAEQLEHIVLQLQGETDTIGEYISLYHHQRALLQQREIQKNEYIAQLARDREQMQDKLGELQVLVMQLMGEKKILHSYQKESQRPASPDSLMIQPHLHKHSHAHTHSHMANGHKHYRDEEWPDYTSSESDAESEVEAIVGGKEHDTYFKSPDSTDDTVYEHIIQSTKEPPAMHEVKDTTASKILNLLSEIGHSNLVDRASFAESSFHPCKFCRGSLQVL</sequence>
<dbReference type="GO" id="GO:0032580">
    <property type="term" value="C:Golgi cisterna membrane"/>
    <property type="evidence" value="ECO:0007669"/>
    <property type="project" value="TreeGrafter"/>
</dbReference>
<feature type="coiled-coil region" evidence="2">
    <location>
        <begin position="192"/>
        <end position="259"/>
    </location>
</feature>
<accession>A0AAE0T1H6</accession>
<dbReference type="InterPro" id="IPR043976">
    <property type="entry name" value="GOLGA_cons_dom"/>
</dbReference>
<feature type="region of interest" description="Disordered" evidence="3">
    <location>
        <begin position="96"/>
        <end position="137"/>
    </location>
</feature>
<dbReference type="GO" id="GO:0005801">
    <property type="term" value="C:cis-Golgi network"/>
    <property type="evidence" value="ECO:0007669"/>
    <property type="project" value="TreeGrafter"/>
</dbReference>
<dbReference type="InterPro" id="IPR024858">
    <property type="entry name" value="GOLGA"/>
</dbReference>
<feature type="domain" description="Golgin subfamily A conserved" evidence="4">
    <location>
        <begin position="682"/>
        <end position="913"/>
    </location>
</feature>
<feature type="coiled-coil region" evidence="2">
    <location>
        <begin position="828"/>
        <end position="855"/>
    </location>
</feature>
<reference evidence="5" key="3">
    <citation type="submission" date="2023-05" db="EMBL/GenBank/DDBJ databases">
        <authorList>
            <person name="Smith C.H."/>
        </authorList>
    </citation>
    <scope>NUCLEOTIDE SEQUENCE</scope>
    <source>
        <strain evidence="5">CHS0354</strain>
        <tissue evidence="5">Mantle</tissue>
    </source>
</reference>
<keyword evidence="1 2" id="KW-0175">Coiled coil</keyword>
<evidence type="ECO:0000313" key="6">
    <source>
        <dbReference type="Proteomes" id="UP001195483"/>
    </source>
</evidence>
<dbReference type="PANTHER" id="PTHR10881">
    <property type="entry name" value="GOLGIN SUBFAMILY A MEMBER-RELATED"/>
    <property type="match status" value="1"/>
</dbReference>
<organism evidence="5 6">
    <name type="scientific">Potamilus streckersoni</name>
    <dbReference type="NCBI Taxonomy" id="2493646"/>
    <lineage>
        <taxon>Eukaryota</taxon>
        <taxon>Metazoa</taxon>
        <taxon>Spiralia</taxon>
        <taxon>Lophotrochozoa</taxon>
        <taxon>Mollusca</taxon>
        <taxon>Bivalvia</taxon>
        <taxon>Autobranchia</taxon>
        <taxon>Heteroconchia</taxon>
        <taxon>Palaeoheterodonta</taxon>
        <taxon>Unionida</taxon>
        <taxon>Unionoidea</taxon>
        <taxon>Unionidae</taxon>
        <taxon>Ambleminae</taxon>
        <taxon>Lampsilini</taxon>
        <taxon>Potamilus</taxon>
    </lineage>
</organism>
<dbReference type="PANTHER" id="PTHR10881:SF46">
    <property type="entry name" value="GOLGIN SUBFAMILY A MEMBER 2"/>
    <property type="match status" value="1"/>
</dbReference>
<evidence type="ECO:0000256" key="3">
    <source>
        <dbReference type="SAM" id="MobiDB-lite"/>
    </source>
</evidence>
<evidence type="ECO:0000259" key="4">
    <source>
        <dbReference type="Pfam" id="PF15070"/>
    </source>
</evidence>
<evidence type="ECO:0000313" key="5">
    <source>
        <dbReference type="EMBL" id="KAK3601989.1"/>
    </source>
</evidence>
<protein>
    <recommendedName>
        <fullName evidence="4">Golgin subfamily A conserved domain-containing protein</fullName>
    </recommendedName>
</protein>
<feature type="compositionally biased region" description="Low complexity" evidence="3">
    <location>
        <begin position="114"/>
        <end position="130"/>
    </location>
</feature>
<evidence type="ECO:0000256" key="2">
    <source>
        <dbReference type="SAM" id="Coils"/>
    </source>
</evidence>
<dbReference type="GO" id="GO:0007030">
    <property type="term" value="P:Golgi organization"/>
    <property type="evidence" value="ECO:0007669"/>
    <property type="project" value="TreeGrafter"/>
</dbReference>
<evidence type="ECO:0000256" key="1">
    <source>
        <dbReference type="ARBA" id="ARBA00023054"/>
    </source>
</evidence>